<dbReference type="Pfam" id="PF00254">
    <property type="entry name" value="FKBP_C"/>
    <property type="match status" value="1"/>
</dbReference>
<keyword evidence="4 5" id="KW-0413">Isomerase</keyword>
<dbReference type="InParanoid" id="A0A423PVM0"/>
<dbReference type="InterPro" id="IPR001179">
    <property type="entry name" value="PPIase_FKBP_dom"/>
</dbReference>
<comment type="similarity">
    <text evidence="2 6">Belongs to the FKBP-type PPIase family.</text>
</comment>
<evidence type="ECO:0000256" key="4">
    <source>
        <dbReference type="ARBA" id="ARBA00023235"/>
    </source>
</evidence>
<evidence type="ECO:0000256" key="3">
    <source>
        <dbReference type="ARBA" id="ARBA00023110"/>
    </source>
</evidence>
<dbReference type="FunFam" id="3.10.50.40:FF:000006">
    <property type="entry name" value="Peptidyl-prolyl cis-trans isomerase"/>
    <property type="match status" value="1"/>
</dbReference>
<reference evidence="8 9" key="1">
    <citation type="submission" date="2013-10" db="EMBL/GenBank/DDBJ databases">
        <title>Salinisphaera japonica YTM-1 Genome Sequencing.</title>
        <authorList>
            <person name="Lai Q."/>
            <person name="Li C."/>
            <person name="Shao Z."/>
        </authorList>
    </citation>
    <scope>NUCLEOTIDE SEQUENCE [LARGE SCALE GENOMIC DNA]</scope>
    <source>
        <strain evidence="8 9">YTM-1</strain>
    </source>
</reference>
<dbReference type="AlphaFoldDB" id="A0A423PVM0"/>
<protein>
    <recommendedName>
        <fullName evidence="6">Peptidyl-prolyl cis-trans isomerase</fullName>
        <ecNumber evidence="6">5.2.1.8</ecNumber>
    </recommendedName>
</protein>
<evidence type="ECO:0000313" key="9">
    <source>
        <dbReference type="Proteomes" id="UP000285310"/>
    </source>
</evidence>
<accession>A0A423PVM0</accession>
<comment type="caution">
    <text evidence="8">The sequence shown here is derived from an EMBL/GenBank/DDBJ whole genome shotgun (WGS) entry which is preliminary data.</text>
</comment>
<evidence type="ECO:0000256" key="1">
    <source>
        <dbReference type="ARBA" id="ARBA00000971"/>
    </source>
</evidence>
<dbReference type="RefSeq" id="WP_342777538.1">
    <property type="nucleotide sequence ID" value="NZ_AYKG01000014.1"/>
</dbReference>
<feature type="domain" description="PPIase FKBP-type" evidence="7">
    <location>
        <begin position="31"/>
        <end position="126"/>
    </location>
</feature>
<gene>
    <name evidence="8" type="ORF">SAJA_06110</name>
</gene>
<dbReference type="EMBL" id="AYKG01000014">
    <property type="protein sequence ID" value="ROO29572.1"/>
    <property type="molecule type" value="Genomic_DNA"/>
</dbReference>
<dbReference type="PANTHER" id="PTHR43811">
    <property type="entry name" value="FKBP-TYPE PEPTIDYL-PROLYL CIS-TRANS ISOMERASE FKPA"/>
    <property type="match status" value="1"/>
</dbReference>
<dbReference type="Proteomes" id="UP000285310">
    <property type="component" value="Unassembled WGS sequence"/>
</dbReference>
<evidence type="ECO:0000313" key="8">
    <source>
        <dbReference type="EMBL" id="ROO29572.1"/>
    </source>
</evidence>
<dbReference type="EC" id="5.2.1.8" evidence="6"/>
<dbReference type="PROSITE" id="PS50059">
    <property type="entry name" value="FKBP_PPIASE"/>
    <property type="match status" value="1"/>
</dbReference>
<name>A0A423PVM0_9GAMM</name>
<evidence type="ECO:0000256" key="6">
    <source>
        <dbReference type="RuleBase" id="RU003915"/>
    </source>
</evidence>
<dbReference type="SUPFAM" id="SSF54534">
    <property type="entry name" value="FKBP-like"/>
    <property type="match status" value="1"/>
</dbReference>
<evidence type="ECO:0000256" key="5">
    <source>
        <dbReference type="PROSITE-ProRule" id="PRU00277"/>
    </source>
</evidence>
<proteinExistence type="inferred from homology"/>
<keyword evidence="3 5" id="KW-0697">Rotamase</keyword>
<dbReference type="InterPro" id="IPR046357">
    <property type="entry name" value="PPIase_dom_sf"/>
</dbReference>
<evidence type="ECO:0000259" key="7">
    <source>
        <dbReference type="PROSITE" id="PS50059"/>
    </source>
</evidence>
<keyword evidence="9" id="KW-1185">Reference proteome</keyword>
<evidence type="ECO:0000256" key="2">
    <source>
        <dbReference type="ARBA" id="ARBA00006577"/>
    </source>
</evidence>
<dbReference type="GO" id="GO:0003755">
    <property type="term" value="F:peptidyl-prolyl cis-trans isomerase activity"/>
    <property type="evidence" value="ECO:0007669"/>
    <property type="project" value="UniProtKB-UniRule"/>
</dbReference>
<organism evidence="8 9">
    <name type="scientific">Salinisphaera japonica YTM-1</name>
    <dbReference type="NCBI Taxonomy" id="1209778"/>
    <lineage>
        <taxon>Bacteria</taxon>
        <taxon>Pseudomonadati</taxon>
        <taxon>Pseudomonadota</taxon>
        <taxon>Gammaproteobacteria</taxon>
        <taxon>Salinisphaerales</taxon>
        <taxon>Salinisphaeraceae</taxon>
        <taxon>Salinisphaera</taxon>
    </lineage>
</organism>
<dbReference type="Gene3D" id="3.10.50.40">
    <property type="match status" value="1"/>
</dbReference>
<comment type="catalytic activity">
    <reaction evidence="1 5 6">
        <text>[protein]-peptidylproline (omega=180) = [protein]-peptidylproline (omega=0)</text>
        <dbReference type="Rhea" id="RHEA:16237"/>
        <dbReference type="Rhea" id="RHEA-COMP:10747"/>
        <dbReference type="Rhea" id="RHEA-COMP:10748"/>
        <dbReference type="ChEBI" id="CHEBI:83833"/>
        <dbReference type="ChEBI" id="CHEBI:83834"/>
        <dbReference type="EC" id="5.2.1.8"/>
    </reaction>
</comment>
<sequence>MTTTALAAESSVTELKTIDTKVGDGAKATPGTRVTVDYTGWLYDPAAKDHHGRKFDSSRDRGEPISFELGFGRVIEGWDRGISGMRVGGRRELIIPADMAYGAQGQGQSIPPNAPLIFDVELEDVLQ</sequence>
<dbReference type="PANTHER" id="PTHR43811:SF19">
    <property type="entry name" value="39 KDA FK506-BINDING NUCLEAR PROTEIN"/>
    <property type="match status" value="1"/>
</dbReference>